<dbReference type="RefSeq" id="WP_271889420.1">
    <property type="nucleotide sequence ID" value="NZ_JAQBIE010000014.1"/>
</dbReference>
<proteinExistence type="predicted"/>
<evidence type="ECO:0000313" key="3">
    <source>
        <dbReference type="Proteomes" id="UP001165641"/>
    </source>
</evidence>
<sequence>MSNTASELTRLRTALAAAEARADVAESELAQARAVVSCSEAMIQELKIEMDRGHAR</sequence>
<reference evidence="2" key="1">
    <citation type="submission" date="2022-12" db="EMBL/GenBank/DDBJ databases">
        <title>Paracoccus onchidii sp. nov., isolated from a marine invertebrate from the South China Sea.</title>
        <authorList>
            <person name="Xu S."/>
            <person name="Liu Z."/>
            <person name="Xu Y."/>
        </authorList>
    </citation>
    <scope>NUCLEOTIDE SEQUENCE</scope>
    <source>
        <strain evidence="2">Z330</strain>
    </source>
</reference>
<protein>
    <submittedName>
        <fullName evidence="2">Uncharacterized protein</fullName>
    </submittedName>
</protein>
<comment type="caution">
    <text evidence="2">The sequence shown here is derived from an EMBL/GenBank/DDBJ whole genome shotgun (WGS) entry which is preliminary data.</text>
</comment>
<organism evidence="2 3">
    <name type="scientific">Paracoccus onchidii</name>
    <dbReference type="NCBI Taxonomy" id="3017813"/>
    <lineage>
        <taxon>Bacteria</taxon>
        <taxon>Pseudomonadati</taxon>
        <taxon>Pseudomonadota</taxon>
        <taxon>Alphaproteobacteria</taxon>
        <taxon>Rhodobacterales</taxon>
        <taxon>Paracoccaceae</taxon>
        <taxon>Paracoccus</taxon>
    </lineage>
</organism>
<evidence type="ECO:0000256" key="1">
    <source>
        <dbReference type="SAM" id="Coils"/>
    </source>
</evidence>
<gene>
    <name evidence="2" type="ORF">PAF17_11890</name>
</gene>
<name>A0ABT4ZFW4_9RHOB</name>
<dbReference type="EMBL" id="JAQBIE010000014">
    <property type="protein sequence ID" value="MDB6178197.1"/>
    <property type="molecule type" value="Genomic_DNA"/>
</dbReference>
<evidence type="ECO:0000313" key="2">
    <source>
        <dbReference type="EMBL" id="MDB6178197.1"/>
    </source>
</evidence>
<keyword evidence="3" id="KW-1185">Reference proteome</keyword>
<accession>A0ABT4ZFW4</accession>
<dbReference type="Proteomes" id="UP001165641">
    <property type="component" value="Unassembled WGS sequence"/>
</dbReference>
<keyword evidence="1" id="KW-0175">Coiled coil</keyword>
<feature type="coiled-coil region" evidence="1">
    <location>
        <begin position="1"/>
        <end position="35"/>
    </location>
</feature>